<gene>
    <name evidence="1" type="ORF">LCGC14_0724220</name>
</gene>
<proteinExistence type="predicted"/>
<name>A0A0F9QBH8_9ZZZZ</name>
<comment type="caution">
    <text evidence="1">The sequence shown here is derived from an EMBL/GenBank/DDBJ whole genome shotgun (WGS) entry which is preliminary data.</text>
</comment>
<protein>
    <submittedName>
        <fullName evidence="1">Uncharacterized protein</fullName>
    </submittedName>
</protein>
<dbReference type="AlphaFoldDB" id="A0A0F9QBH8"/>
<organism evidence="1">
    <name type="scientific">marine sediment metagenome</name>
    <dbReference type="NCBI Taxonomy" id="412755"/>
    <lineage>
        <taxon>unclassified sequences</taxon>
        <taxon>metagenomes</taxon>
        <taxon>ecological metagenomes</taxon>
    </lineage>
</organism>
<accession>A0A0F9QBH8</accession>
<evidence type="ECO:0000313" key="1">
    <source>
        <dbReference type="EMBL" id="KKN41340.1"/>
    </source>
</evidence>
<reference evidence="1" key="1">
    <citation type="journal article" date="2015" name="Nature">
        <title>Complex archaea that bridge the gap between prokaryotes and eukaryotes.</title>
        <authorList>
            <person name="Spang A."/>
            <person name="Saw J.H."/>
            <person name="Jorgensen S.L."/>
            <person name="Zaremba-Niedzwiedzka K."/>
            <person name="Martijn J."/>
            <person name="Lind A.E."/>
            <person name="van Eijk R."/>
            <person name="Schleper C."/>
            <person name="Guy L."/>
            <person name="Ettema T.J."/>
        </authorList>
    </citation>
    <scope>NUCLEOTIDE SEQUENCE</scope>
</reference>
<sequence length="78" mass="8043">MIIGPGFPAPPDGATIPPVCDKGAHRFEECGVCTTCRRTVAELAALGLADPVHCSVSGIHVLVGEVCIECEATVKVRA</sequence>
<dbReference type="EMBL" id="LAZR01001653">
    <property type="protein sequence ID" value="KKN41340.1"/>
    <property type="molecule type" value="Genomic_DNA"/>
</dbReference>